<dbReference type="GO" id="GO:0003723">
    <property type="term" value="F:RNA binding"/>
    <property type="evidence" value="ECO:0007669"/>
    <property type="project" value="InterPro"/>
</dbReference>
<accession>A0A6P7TTA0</accession>
<reference evidence="4" key="1">
    <citation type="submission" date="2025-08" db="UniProtKB">
        <authorList>
            <consortium name="RefSeq"/>
        </authorList>
    </citation>
    <scope>IDENTIFICATION</scope>
</reference>
<protein>
    <submittedName>
        <fullName evidence="4">Nucleolar protein 9</fullName>
    </submittedName>
</protein>
<dbReference type="GO" id="GO:0000480">
    <property type="term" value="P:endonucleolytic cleavage in 5'-ETS of tricistronic rRNA transcript (SSU-rRNA, 5.8S rRNA, LSU-rRNA)"/>
    <property type="evidence" value="ECO:0007669"/>
    <property type="project" value="TreeGrafter"/>
</dbReference>
<dbReference type="GO" id="GO:0000056">
    <property type="term" value="P:ribosomal small subunit export from nucleus"/>
    <property type="evidence" value="ECO:0007669"/>
    <property type="project" value="TreeGrafter"/>
</dbReference>
<dbReference type="KEGG" id="osn:115226237"/>
<dbReference type="SUPFAM" id="SSF48371">
    <property type="entry name" value="ARM repeat"/>
    <property type="match status" value="1"/>
</dbReference>
<feature type="region of interest" description="Disordered" evidence="2">
    <location>
        <begin position="1"/>
        <end position="23"/>
    </location>
</feature>
<dbReference type="GO" id="GO:0030686">
    <property type="term" value="C:90S preribosome"/>
    <property type="evidence" value="ECO:0007669"/>
    <property type="project" value="TreeGrafter"/>
</dbReference>
<evidence type="ECO:0000256" key="1">
    <source>
        <dbReference type="ARBA" id="ARBA00022737"/>
    </source>
</evidence>
<feature type="compositionally biased region" description="Basic residues" evidence="2">
    <location>
        <begin position="1"/>
        <end position="18"/>
    </location>
</feature>
<dbReference type="PANTHER" id="PTHR13102:SF0">
    <property type="entry name" value="NUCLEOLAR PROTEIN 9"/>
    <property type="match status" value="1"/>
</dbReference>
<organism evidence="3 4">
    <name type="scientific">Octopus sinensis</name>
    <name type="common">East Asian common octopus</name>
    <dbReference type="NCBI Taxonomy" id="2607531"/>
    <lineage>
        <taxon>Eukaryota</taxon>
        <taxon>Metazoa</taxon>
        <taxon>Spiralia</taxon>
        <taxon>Lophotrochozoa</taxon>
        <taxon>Mollusca</taxon>
        <taxon>Cephalopoda</taxon>
        <taxon>Coleoidea</taxon>
        <taxon>Octopodiformes</taxon>
        <taxon>Octopoda</taxon>
        <taxon>Incirrata</taxon>
        <taxon>Octopodidae</taxon>
        <taxon>Octopus</taxon>
    </lineage>
</organism>
<dbReference type="Proteomes" id="UP000515154">
    <property type="component" value="Linkage group LG29"/>
</dbReference>
<dbReference type="RefSeq" id="XP_029653120.1">
    <property type="nucleotide sequence ID" value="XM_029797260.2"/>
</dbReference>
<dbReference type="GO" id="GO:0000447">
    <property type="term" value="P:endonucleolytic cleavage in ITS1 to separate SSU-rRNA from 5.8S rRNA and LSU-rRNA from tricistronic rRNA transcript (SSU-rRNA, 5.8S rRNA, LSU-rRNA)"/>
    <property type="evidence" value="ECO:0007669"/>
    <property type="project" value="TreeGrafter"/>
</dbReference>
<gene>
    <name evidence="4" type="primary">LOC115226237</name>
</gene>
<sequence>MNPKHRMKDQKPSNKSKKGSLSEDTMSYYKRAYQNFKQETCQDPENKSIFLLNVLRQLKTEVVPVCQNQTASHYVETFLKNAEPKHLFYMWQMICSNRMEFCTDRCTSHIMHKTLLLLPSTFDADPAELHDEEEIKGNAEDNGVSDDDDDGDGDGDGGKRKGKKKAGSKKGSASARESFLQFCEFLDDNIETFITDVYASHIVRVSLHILANKPVKDTTTTKGQKFQKDAKDFQLKIANEDENFIKWFFKISKHICALENIYSYFTHKLANPVIQVLVQLTMELDQDIGRKFCSRIIKLCGFLDIPPVDPDTALIDSSRLPDLMMNPVASYLAEELLRSCSNSAYLTWYECSFKDRLIAYAVNGVSSYVLHLVIDRCVNKGMLKVIYAELEPYIEDILALNHMGIIKSLANICQKFGCKQKKFVNSLLNAFHCSEEEKRKDFVLLLLAMKTYDIYFDSDGAGTNTVSETADNILSGSQHSSLSHPIDIHGSMLVQTLLTFSNPQIIVSSFLKLSAEILLDLACDFQGQHIMKQFFESASVSDKDKDDLLNMFYPMLLRMACSKFGSRTCQSMWPNFNIDQRVRVAGILAKQSLHLRQHWYGAFVFHNFQLQLFMNSNKRWRMSQSSKAKKRKIFADILDKNKAVMVSNEDKEEEEMKQCDEEPSIGKGQPKSKKLKSSNSGK</sequence>
<dbReference type="InterPro" id="IPR040000">
    <property type="entry name" value="NOP9"/>
</dbReference>
<name>A0A6P7TTA0_9MOLL</name>
<dbReference type="PANTHER" id="PTHR13102">
    <property type="entry name" value="NUCLEOLAR PROTEIN 9"/>
    <property type="match status" value="1"/>
</dbReference>
<keyword evidence="1" id="KW-0677">Repeat</keyword>
<dbReference type="GO" id="GO:0005730">
    <property type="term" value="C:nucleolus"/>
    <property type="evidence" value="ECO:0007669"/>
    <property type="project" value="TreeGrafter"/>
</dbReference>
<evidence type="ECO:0000256" key="2">
    <source>
        <dbReference type="SAM" id="MobiDB-lite"/>
    </source>
</evidence>
<feature type="region of interest" description="Disordered" evidence="2">
    <location>
        <begin position="646"/>
        <end position="682"/>
    </location>
</feature>
<dbReference type="Gene3D" id="1.25.10.10">
    <property type="entry name" value="Leucine-rich Repeat Variant"/>
    <property type="match status" value="2"/>
</dbReference>
<feature type="region of interest" description="Disordered" evidence="2">
    <location>
        <begin position="134"/>
        <end position="169"/>
    </location>
</feature>
<dbReference type="InterPro" id="IPR011989">
    <property type="entry name" value="ARM-like"/>
</dbReference>
<dbReference type="GO" id="GO:0030688">
    <property type="term" value="C:preribosome, small subunit precursor"/>
    <property type="evidence" value="ECO:0007669"/>
    <property type="project" value="TreeGrafter"/>
</dbReference>
<dbReference type="InterPro" id="IPR016024">
    <property type="entry name" value="ARM-type_fold"/>
</dbReference>
<dbReference type="AlphaFoldDB" id="A0A6P7TTA0"/>
<dbReference type="InterPro" id="IPR001313">
    <property type="entry name" value="Pumilio_RNA-bd_rpt"/>
</dbReference>
<feature type="compositionally biased region" description="Acidic residues" evidence="2">
    <location>
        <begin position="143"/>
        <end position="155"/>
    </location>
</feature>
<dbReference type="SMART" id="SM00025">
    <property type="entry name" value="Pumilio"/>
    <property type="match status" value="4"/>
</dbReference>
<proteinExistence type="predicted"/>
<dbReference type="Pfam" id="PF22493">
    <property type="entry name" value="PUF_NOP9"/>
    <property type="match status" value="1"/>
</dbReference>
<dbReference type="GO" id="GO:0000472">
    <property type="term" value="P:endonucleolytic cleavage to generate mature 5'-end of SSU-rRNA from (SSU-rRNA, 5.8S rRNA, LSU-rRNA)"/>
    <property type="evidence" value="ECO:0007669"/>
    <property type="project" value="TreeGrafter"/>
</dbReference>
<evidence type="ECO:0000313" key="3">
    <source>
        <dbReference type="Proteomes" id="UP000515154"/>
    </source>
</evidence>
<evidence type="ECO:0000313" key="4">
    <source>
        <dbReference type="RefSeq" id="XP_029653120.1"/>
    </source>
</evidence>
<keyword evidence="3" id="KW-1185">Reference proteome</keyword>